<keyword evidence="1" id="KW-1133">Transmembrane helix</keyword>
<dbReference type="EMBL" id="CP023692">
    <property type="protein sequence ID" value="QEV44351.1"/>
    <property type="molecule type" value="Genomic_DNA"/>
</dbReference>
<accession>A0A5J6J3Z0</accession>
<protein>
    <submittedName>
        <fullName evidence="2">Uncharacterized protein</fullName>
    </submittedName>
</protein>
<reference evidence="2 3" key="1">
    <citation type="submission" date="2017-09" db="EMBL/GenBank/DDBJ databases">
        <authorList>
            <person name="Lee N."/>
            <person name="Cho B.-K."/>
        </authorList>
    </citation>
    <scope>NUCLEOTIDE SEQUENCE [LARGE SCALE GENOMIC DNA]</scope>
    <source>
        <strain evidence="2 3">ATCC 27476</strain>
    </source>
</reference>
<name>A0A5J6J3Z0_STRVI</name>
<keyword evidence="1" id="KW-0812">Transmembrane</keyword>
<organism evidence="2 3">
    <name type="scientific">Streptomyces vinaceus</name>
    <dbReference type="NCBI Taxonomy" id="1960"/>
    <lineage>
        <taxon>Bacteria</taxon>
        <taxon>Bacillati</taxon>
        <taxon>Actinomycetota</taxon>
        <taxon>Actinomycetes</taxon>
        <taxon>Kitasatosporales</taxon>
        <taxon>Streptomycetaceae</taxon>
        <taxon>Streptomyces</taxon>
    </lineage>
</organism>
<keyword evidence="1" id="KW-0472">Membrane</keyword>
<evidence type="ECO:0000313" key="2">
    <source>
        <dbReference type="EMBL" id="QEV44351.1"/>
    </source>
</evidence>
<keyword evidence="3" id="KW-1185">Reference proteome</keyword>
<sequence length="70" mass="7451">MLDRHPLDWTRDWLLLVVLASVAAATTVCLRRRTLPLRALAVVDAAGHRLPGPAPAPPAADRGLIPILAA</sequence>
<evidence type="ECO:0000313" key="3">
    <source>
        <dbReference type="Proteomes" id="UP000325563"/>
    </source>
</evidence>
<dbReference type="KEGG" id="svn:CP980_04045"/>
<dbReference type="AlphaFoldDB" id="A0A5J6J3Z0"/>
<evidence type="ECO:0000256" key="1">
    <source>
        <dbReference type="SAM" id="Phobius"/>
    </source>
</evidence>
<proteinExistence type="predicted"/>
<gene>
    <name evidence="2" type="ORF">CP980_04045</name>
</gene>
<dbReference type="Proteomes" id="UP000325563">
    <property type="component" value="Chromosome"/>
</dbReference>
<feature type="transmembrane region" description="Helical" evidence="1">
    <location>
        <begin position="13"/>
        <end position="30"/>
    </location>
</feature>